<keyword evidence="5 6" id="KW-0472">Membrane</keyword>
<organism evidence="9 10">
    <name type="scientific">Emticicia agri</name>
    <dbReference type="NCBI Taxonomy" id="2492393"/>
    <lineage>
        <taxon>Bacteria</taxon>
        <taxon>Pseudomonadati</taxon>
        <taxon>Bacteroidota</taxon>
        <taxon>Cytophagia</taxon>
        <taxon>Cytophagales</taxon>
        <taxon>Leadbetterellaceae</taxon>
        <taxon>Emticicia</taxon>
    </lineage>
</organism>
<evidence type="ECO:0000256" key="6">
    <source>
        <dbReference type="SAM" id="Phobius"/>
    </source>
</evidence>
<evidence type="ECO:0000256" key="5">
    <source>
        <dbReference type="ARBA" id="ARBA00023136"/>
    </source>
</evidence>
<feature type="transmembrane region" description="Helical" evidence="6">
    <location>
        <begin position="372"/>
        <end position="392"/>
    </location>
</feature>
<gene>
    <name evidence="9" type="ORF">EWM59_20100</name>
</gene>
<dbReference type="InterPro" id="IPR047699">
    <property type="entry name" value="Permease_put_prefix"/>
</dbReference>
<feature type="transmembrane region" description="Helical" evidence="6">
    <location>
        <begin position="470"/>
        <end position="491"/>
    </location>
</feature>
<evidence type="ECO:0000313" key="9">
    <source>
        <dbReference type="EMBL" id="RYU93853.1"/>
    </source>
</evidence>
<evidence type="ECO:0000259" key="7">
    <source>
        <dbReference type="Pfam" id="PF02687"/>
    </source>
</evidence>
<feature type="transmembrane region" description="Helical" evidence="6">
    <location>
        <begin position="819"/>
        <end position="836"/>
    </location>
</feature>
<dbReference type="Pfam" id="PF02687">
    <property type="entry name" value="FtsX"/>
    <property type="match status" value="2"/>
</dbReference>
<dbReference type="InterPro" id="IPR003838">
    <property type="entry name" value="ABC3_permease_C"/>
</dbReference>
<accession>A0A4Q5LWI2</accession>
<dbReference type="PANTHER" id="PTHR30572">
    <property type="entry name" value="MEMBRANE COMPONENT OF TRANSPORTER-RELATED"/>
    <property type="match status" value="1"/>
</dbReference>
<feature type="transmembrane region" description="Helical" evidence="6">
    <location>
        <begin position="428"/>
        <end position="449"/>
    </location>
</feature>
<evidence type="ECO:0000259" key="8">
    <source>
        <dbReference type="Pfam" id="PF12704"/>
    </source>
</evidence>
<dbReference type="PANTHER" id="PTHR30572:SF18">
    <property type="entry name" value="ABC-TYPE MACROLIDE FAMILY EXPORT SYSTEM PERMEASE COMPONENT 2"/>
    <property type="match status" value="1"/>
</dbReference>
<dbReference type="InterPro" id="IPR050250">
    <property type="entry name" value="Macrolide_Exporter_MacB"/>
</dbReference>
<dbReference type="NCBIfam" id="NF038404">
    <property type="entry name" value="perm_prefix_2"/>
    <property type="match status" value="1"/>
</dbReference>
<evidence type="ECO:0000256" key="1">
    <source>
        <dbReference type="ARBA" id="ARBA00004651"/>
    </source>
</evidence>
<feature type="transmembrane region" description="Helical" evidence="6">
    <location>
        <begin position="100"/>
        <end position="123"/>
    </location>
</feature>
<dbReference type="Pfam" id="PF12704">
    <property type="entry name" value="MacB_PCD"/>
    <property type="match status" value="2"/>
</dbReference>
<reference evidence="9 10" key="1">
    <citation type="submission" date="2019-02" db="EMBL/GenBank/DDBJ databases">
        <title>Bacterial novel species Emticicia sp. 17J42-9 isolated from soil.</title>
        <authorList>
            <person name="Jung H.-Y."/>
        </authorList>
    </citation>
    <scope>NUCLEOTIDE SEQUENCE [LARGE SCALE GENOMIC DNA]</scope>
    <source>
        <strain evidence="9 10">17J42-9</strain>
    </source>
</reference>
<dbReference type="AlphaFoldDB" id="A0A4Q5LWI2"/>
<proteinExistence type="predicted"/>
<feature type="transmembrane region" description="Helical" evidence="6">
    <location>
        <begin position="764"/>
        <end position="789"/>
    </location>
</feature>
<evidence type="ECO:0000313" key="10">
    <source>
        <dbReference type="Proteomes" id="UP000293162"/>
    </source>
</evidence>
<feature type="domain" description="ABC3 transporter permease C-terminal" evidence="7">
    <location>
        <begin position="378"/>
        <end position="491"/>
    </location>
</feature>
<sequence>MTDNNLPQPPRWPDRLLEWFLSPDLKEDVQGDLHEFYHKRLTQVNIRQANKDYWWAVLHYLTPFFFNNQSANYSQSISLSPVMIRNYLKIAWRNLMLRKAYTTINILGLAIGIASCLLIVLFVQHELSYDKYHTKANRTYRMVIEGMLAGKKIQTAFASAPAAPALMREIPGVETATRMDSRGTFIVKKGNESFKEERIVFADSNFFDVFSIPLLKGNPKTILKEPKTLVITESIAEKYFGNTDPIGKTLTFGEKDVYRITGLCKDVPSNTHFHYDMFASIHGEQLGEKWLSSGALTYAVLREGYTLEKLNATMPALIEKYLGPEIHEFIGISLADFKKRGDKIEFVFQPVTDIHLKSHLDGEIEANSDSKYVYIFSAIALFILLIACINFMNLSTAGSANRAKEVGIRKVLGSVQGQLIGQFLSESVLVTFMALAVALVIVAMALPYFNQLSGKAFEVSVLVKGMMLPAILLACLFIGLLAGSYPAFFLSAFKPVSVLKGKINAGFKSSWLRSTLVTIQFVVSIGMIIGTIVVYRQLNFIQNKKVGFDKDQVLVLHDTYILGKQLTTFKNEIKQLSQVANATMAGYIPAGASNNGADGFEVVNGSDQPVTYRDKTYSIDDDYLPTLGIKLVAGRNFSKDVKSDTAAVLINEAAAKEFGFKNPIGQQLRTLGTGEPDSKRIFTVIGVVRDFHFESIHNRIAPLVMYYGADTYQMAIRVRTSDIPDFLEVLERKWKAQTNNPFSYSFLNDRFNKTYQSEQRTGQLFSIFATLNIIISCLGLFGLAMFTAQQRTKEIGVRKVLGASVMSVVVLLSKDFVKLIFIAILIVTPIAWYAMSEWLEDFAYRVEISWWIFAVAGLLAIAVALLTVSFQSIKAALMNPIKSLRSE</sequence>
<feature type="domain" description="MacB-like periplasmic core" evidence="8">
    <location>
        <begin position="594"/>
        <end position="692"/>
    </location>
</feature>
<keyword evidence="2" id="KW-1003">Cell membrane</keyword>
<name>A0A4Q5LWI2_9BACT</name>
<dbReference type="GO" id="GO:0005886">
    <property type="term" value="C:plasma membrane"/>
    <property type="evidence" value="ECO:0007669"/>
    <property type="project" value="UniProtKB-SubCell"/>
</dbReference>
<feature type="domain" description="MacB-like periplasmic core" evidence="8">
    <location>
        <begin position="102"/>
        <end position="313"/>
    </location>
</feature>
<feature type="transmembrane region" description="Helical" evidence="6">
    <location>
        <begin position="848"/>
        <end position="868"/>
    </location>
</feature>
<comment type="subcellular location">
    <subcellularLocation>
        <location evidence="1">Cell membrane</location>
        <topology evidence="1">Multi-pass membrane protein</topology>
    </subcellularLocation>
</comment>
<keyword evidence="4 6" id="KW-1133">Transmembrane helix</keyword>
<evidence type="ECO:0000256" key="3">
    <source>
        <dbReference type="ARBA" id="ARBA00022692"/>
    </source>
</evidence>
<dbReference type="InterPro" id="IPR025857">
    <property type="entry name" value="MacB_PCD"/>
</dbReference>
<comment type="caution">
    <text evidence="9">The sequence shown here is derived from an EMBL/GenBank/DDBJ whole genome shotgun (WGS) entry which is preliminary data.</text>
</comment>
<dbReference type="Proteomes" id="UP000293162">
    <property type="component" value="Unassembled WGS sequence"/>
</dbReference>
<keyword evidence="3 6" id="KW-0812">Transmembrane</keyword>
<feature type="transmembrane region" description="Helical" evidence="6">
    <location>
        <begin position="511"/>
        <end position="535"/>
    </location>
</feature>
<dbReference type="GO" id="GO:0022857">
    <property type="term" value="F:transmembrane transporter activity"/>
    <property type="evidence" value="ECO:0007669"/>
    <property type="project" value="TreeGrafter"/>
</dbReference>
<dbReference type="EMBL" id="SEWF01000036">
    <property type="protein sequence ID" value="RYU93853.1"/>
    <property type="molecule type" value="Genomic_DNA"/>
</dbReference>
<feature type="domain" description="ABC3 transporter permease C-terminal" evidence="7">
    <location>
        <begin position="767"/>
        <end position="880"/>
    </location>
</feature>
<keyword evidence="10" id="KW-1185">Reference proteome</keyword>
<dbReference type="OrthoDB" id="5933722at2"/>
<evidence type="ECO:0000256" key="2">
    <source>
        <dbReference type="ARBA" id="ARBA00022475"/>
    </source>
</evidence>
<evidence type="ECO:0000256" key="4">
    <source>
        <dbReference type="ARBA" id="ARBA00022989"/>
    </source>
</evidence>
<protein>
    <submittedName>
        <fullName evidence="9">FtsX-like permease family protein</fullName>
    </submittedName>
</protein>